<keyword evidence="3" id="KW-1185">Reference proteome</keyword>
<keyword evidence="1" id="KW-0812">Transmembrane</keyword>
<dbReference type="InterPro" id="IPR010390">
    <property type="entry name" value="ABC-2_transporter-like"/>
</dbReference>
<name>A0A919CH91_9ACTN</name>
<evidence type="ECO:0000313" key="2">
    <source>
        <dbReference type="EMBL" id="GHD24887.1"/>
    </source>
</evidence>
<feature type="transmembrane region" description="Helical" evidence="1">
    <location>
        <begin position="234"/>
        <end position="253"/>
    </location>
</feature>
<keyword evidence="1" id="KW-1133">Transmembrane helix</keyword>
<accession>A0A919CH91</accession>
<dbReference type="AlphaFoldDB" id="A0A919CH91"/>
<dbReference type="PANTHER" id="PTHR36833:SF1">
    <property type="entry name" value="INTEGRAL MEMBRANE TRANSPORT PROTEIN"/>
    <property type="match status" value="1"/>
</dbReference>
<dbReference type="Proteomes" id="UP000654947">
    <property type="component" value="Unassembled WGS sequence"/>
</dbReference>
<reference evidence="2 3" key="1">
    <citation type="journal article" date="2014" name="Int. J. Syst. Evol. Microbiol.">
        <title>Complete genome sequence of Corynebacterium casei LMG S-19264T (=DSM 44701T), isolated from a smear-ripened cheese.</title>
        <authorList>
            <consortium name="US DOE Joint Genome Institute (JGI-PGF)"/>
            <person name="Walter F."/>
            <person name="Albersmeier A."/>
            <person name="Kalinowski J."/>
            <person name="Ruckert C."/>
        </authorList>
    </citation>
    <scope>NUCLEOTIDE SEQUENCE [LARGE SCALE GENOMIC DNA]</scope>
    <source>
        <strain evidence="2 3">KCTC 19473</strain>
    </source>
</reference>
<evidence type="ECO:0000313" key="3">
    <source>
        <dbReference type="Proteomes" id="UP000654947"/>
    </source>
</evidence>
<protein>
    <submittedName>
        <fullName evidence="2">Multidrug ABC transporter permease</fullName>
    </submittedName>
</protein>
<feature type="transmembrane region" description="Helical" evidence="1">
    <location>
        <begin position="29"/>
        <end position="51"/>
    </location>
</feature>
<feature type="transmembrane region" description="Helical" evidence="1">
    <location>
        <begin position="150"/>
        <end position="171"/>
    </location>
</feature>
<dbReference type="Pfam" id="PF06182">
    <property type="entry name" value="ABC2_membrane_6"/>
    <property type="match status" value="1"/>
</dbReference>
<gene>
    <name evidence="2" type="ORF">GCM10007147_21560</name>
</gene>
<dbReference type="RefSeq" id="WP_193517869.1">
    <property type="nucleotide sequence ID" value="NZ_BMXL01000009.1"/>
</dbReference>
<comment type="caution">
    <text evidence="2">The sequence shown here is derived from an EMBL/GenBank/DDBJ whole genome shotgun (WGS) entry which is preliminary data.</text>
</comment>
<keyword evidence="1" id="KW-0472">Membrane</keyword>
<proteinExistence type="predicted"/>
<feature type="transmembrane region" description="Helical" evidence="1">
    <location>
        <begin position="57"/>
        <end position="74"/>
    </location>
</feature>
<sequence length="265" mass="29444">MREFLRHARLAWYLGGIGLQRLMTYRADFALGAGAFLVRVGVQTAVVGVIFQFTPAVGGWTLHEMVFLLGFSLLPRALDRLFTDQLWELGRRLVQQGEFYRYLIRPVNPLFALLSERFFHPDGFGELLVGAALVAWAGHQLDLELTPAQWLAAAVLVFLGALIHMSVKLLFASLSFWTVTSFPAMHAANQISEFAAYPLEIFHPVMRALTTWCLPFAFTAYVPCTYLLSGDTGLVVWTPVVTAAALAVSLTVWHRGLATHEMTGS</sequence>
<feature type="transmembrane region" description="Helical" evidence="1">
    <location>
        <begin position="209"/>
        <end position="228"/>
    </location>
</feature>
<evidence type="ECO:0000256" key="1">
    <source>
        <dbReference type="SAM" id="Phobius"/>
    </source>
</evidence>
<dbReference type="EMBL" id="BMXL01000009">
    <property type="protein sequence ID" value="GHD24887.1"/>
    <property type="molecule type" value="Genomic_DNA"/>
</dbReference>
<organism evidence="2 3">
    <name type="scientific">Nocardiopsis kunsanensis</name>
    <dbReference type="NCBI Taxonomy" id="141693"/>
    <lineage>
        <taxon>Bacteria</taxon>
        <taxon>Bacillati</taxon>
        <taxon>Actinomycetota</taxon>
        <taxon>Actinomycetes</taxon>
        <taxon>Streptosporangiales</taxon>
        <taxon>Nocardiopsidaceae</taxon>
        <taxon>Nocardiopsis</taxon>
    </lineage>
</organism>
<dbReference type="PANTHER" id="PTHR36833">
    <property type="entry name" value="SLR0610 PROTEIN-RELATED"/>
    <property type="match status" value="1"/>
</dbReference>